<organism evidence="1">
    <name type="scientific">viral metagenome</name>
    <dbReference type="NCBI Taxonomy" id="1070528"/>
    <lineage>
        <taxon>unclassified sequences</taxon>
        <taxon>metagenomes</taxon>
        <taxon>organismal metagenomes</taxon>
    </lineage>
</organism>
<proteinExistence type="predicted"/>
<reference evidence="1" key="1">
    <citation type="submission" date="2020-03" db="EMBL/GenBank/DDBJ databases">
        <title>The deep terrestrial virosphere.</title>
        <authorList>
            <person name="Holmfeldt K."/>
            <person name="Nilsson E."/>
            <person name="Simone D."/>
            <person name="Lopez-Fernandez M."/>
            <person name="Wu X."/>
            <person name="de Brujin I."/>
            <person name="Lundin D."/>
            <person name="Andersson A."/>
            <person name="Bertilsson S."/>
            <person name="Dopson M."/>
        </authorList>
    </citation>
    <scope>NUCLEOTIDE SEQUENCE</scope>
    <source>
        <strain evidence="2">MM415A05225</strain>
        <strain evidence="1">MM415B00526</strain>
    </source>
</reference>
<sequence length="61" mass="7058">MPDPWADYLKALNQCCNAVRLTAYHTRECAKHTERAATYALLTAYHVQEYTKRKGGDNERL</sequence>
<evidence type="ECO:0000313" key="1">
    <source>
        <dbReference type="EMBL" id="QJA64281.1"/>
    </source>
</evidence>
<name>A0A6M3J544_9ZZZZ</name>
<accession>A0A6M3J544</accession>
<evidence type="ECO:0000313" key="2">
    <source>
        <dbReference type="EMBL" id="QJA68998.1"/>
    </source>
</evidence>
<dbReference type="EMBL" id="MT141516">
    <property type="protein sequence ID" value="QJA64281.1"/>
    <property type="molecule type" value="Genomic_DNA"/>
</dbReference>
<dbReference type="AlphaFoldDB" id="A0A6M3J544"/>
<protein>
    <submittedName>
        <fullName evidence="1">Uncharacterized protein</fullName>
    </submittedName>
</protein>
<dbReference type="EMBL" id="MT141668">
    <property type="protein sequence ID" value="QJA68998.1"/>
    <property type="molecule type" value="Genomic_DNA"/>
</dbReference>
<gene>
    <name evidence="2" type="ORF">MM415A05225_0005</name>
    <name evidence="1" type="ORF">MM415B00526_0044</name>
</gene>